<sequence>MVLVSAFKSIAKLKPGSRIASRVNSPKTLRVVYRLHRHQISVPGNFALRRLNLEIQKVPMPKQNFYAVQRGRATGIYLTWAECEEQVKQYPGAIFKKFGTEEEAEAFVKGESSIPTKTQPSTRKRTLSDVADEKHCIVVYCDGACKGNGKAGSIAGVGVFYGPNDPRNLAERCPGDQTNNRAELIAIVRVLETVPVSSQKLLIKTDSRYSIKCVGQWLPKWQENGFRTAEGLPVKNVGIVKYLAALLNERAGRGQPVLLQHVKGHSGNPGNDGADAQANIGTISPPRQDLDWAALEASVRKTIDDLIQATEEWQTGAAPEGIELLPERPTKVVKYSDGSTEPVVSAVSVHEPDPRTEIQVSTHLSKPLPTLPHRHSTDKHPTDQTSIDPAISNILLVSASPAMSQPQLINSSTASHGALEVPNPDKQDLKPDETTVLSGSLKSPQLKASRISAPLVPVSPNDIDFNAYHDCLLEGEEWAKEIQSL</sequence>
<dbReference type="Gene3D" id="3.40.970.10">
    <property type="entry name" value="Ribonuclease H1, N-terminal domain"/>
    <property type="match status" value="1"/>
</dbReference>
<dbReference type="GO" id="GO:0046872">
    <property type="term" value="F:metal ion binding"/>
    <property type="evidence" value="ECO:0007669"/>
    <property type="project" value="UniProtKB-KW"/>
</dbReference>
<evidence type="ECO:0000256" key="2">
    <source>
        <dbReference type="ARBA" id="ARBA00001946"/>
    </source>
</evidence>
<comment type="cofactor">
    <cofactor evidence="2">
        <name>Mg(2+)</name>
        <dbReference type="ChEBI" id="CHEBI:18420"/>
    </cofactor>
</comment>
<dbReference type="InterPro" id="IPR012337">
    <property type="entry name" value="RNaseH-like_sf"/>
</dbReference>
<evidence type="ECO:0000256" key="9">
    <source>
        <dbReference type="ARBA" id="ARBA00022842"/>
    </source>
</evidence>
<evidence type="ECO:0000256" key="5">
    <source>
        <dbReference type="ARBA" id="ARBA00022722"/>
    </source>
</evidence>
<accession>A0A8H7KKX4</accession>
<feature type="region of interest" description="Disordered" evidence="10">
    <location>
        <begin position="362"/>
        <end position="386"/>
    </location>
</feature>
<dbReference type="InterPro" id="IPR050092">
    <property type="entry name" value="RNase_H"/>
</dbReference>
<keyword evidence="6" id="KW-0479">Metal-binding</keyword>
<organism evidence="12 13">
    <name type="scientific">Agaricus bisporus var. burnettii</name>
    <dbReference type="NCBI Taxonomy" id="192524"/>
    <lineage>
        <taxon>Eukaryota</taxon>
        <taxon>Fungi</taxon>
        <taxon>Dikarya</taxon>
        <taxon>Basidiomycota</taxon>
        <taxon>Agaricomycotina</taxon>
        <taxon>Agaricomycetes</taxon>
        <taxon>Agaricomycetidae</taxon>
        <taxon>Agaricales</taxon>
        <taxon>Agaricineae</taxon>
        <taxon>Agaricaceae</taxon>
        <taxon>Agaricus</taxon>
    </lineage>
</organism>
<proteinExistence type="inferred from homology"/>
<name>A0A8H7KKX4_AGABI</name>
<comment type="similarity">
    <text evidence="3">Belongs to the RNase H family.</text>
</comment>
<dbReference type="InterPro" id="IPR037056">
    <property type="entry name" value="RNase_H1_N_sf"/>
</dbReference>
<keyword evidence="5" id="KW-0540">Nuclease</keyword>
<evidence type="ECO:0000256" key="10">
    <source>
        <dbReference type="SAM" id="MobiDB-lite"/>
    </source>
</evidence>
<dbReference type="InterPro" id="IPR009027">
    <property type="entry name" value="Ribosomal_bL9/RNase_H1_N"/>
</dbReference>
<dbReference type="FunFam" id="3.40.970.10:FF:000001">
    <property type="entry name" value="Ribonuclease H1"/>
    <property type="match status" value="1"/>
</dbReference>
<dbReference type="InterPro" id="IPR011320">
    <property type="entry name" value="RNase_H1_N"/>
</dbReference>
<evidence type="ECO:0000313" key="13">
    <source>
        <dbReference type="Proteomes" id="UP000629468"/>
    </source>
</evidence>
<dbReference type="PANTHER" id="PTHR10642:SF26">
    <property type="entry name" value="RIBONUCLEASE H1"/>
    <property type="match status" value="1"/>
</dbReference>
<dbReference type="Pfam" id="PF00075">
    <property type="entry name" value="RNase_H"/>
    <property type="match status" value="1"/>
</dbReference>
<dbReference type="Proteomes" id="UP000629468">
    <property type="component" value="Unassembled WGS sequence"/>
</dbReference>
<gene>
    <name evidence="12" type="ORF">Agabi119p4_421</name>
</gene>
<dbReference type="PANTHER" id="PTHR10642">
    <property type="entry name" value="RIBONUCLEASE H1"/>
    <property type="match status" value="1"/>
</dbReference>
<dbReference type="EC" id="3.1.26.4" evidence="4"/>
<dbReference type="SUPFAM" id="SSF55658">
    <property type="entry name" value="L9 N-domain-like"/>
    <property type="match status" value="1"/>
</dbReference>
<evidence type="ECO:0000256" key="1">
    <source>
        <dbReference type="ARBA" id="ARBA00000077"/>
    </source>
</evidence>
<evidence type="ECO:0000313" key="12">
    <source>
        <dbReference type="EMBL" id="KAF7784256.1"/>
    </source>
</evidence>
<dbReference type="GO" id="GO:0003676">
    <property type="term" value="F:nucleic acid binding"/>
    <property type="evidence" value="ECO:0007669"/>
    <property type="project" value="InterPro"/>
</dbReference>
<dbReference type="CDD" id="cd09280">
    <property type="entry name" value="RNase_HI_eukaryote_like"/>
    <property type="match status" value="1"/>
</dbReference>
<keyword evidence="8" id="KW-0378">Hydrolase</keyword>
<dbReference type="AlphaFoldDB" id="A0A8H7KKX4"/>
<dbReference type="PROSITE" id="PS50879">
    <property type="entry name" value="RNASE_H_1"/>
    <property type="match status" value="1"/>
</dbReference>
<comment type="catalytic activity">
    <reaction evidence="1">
        <text>Endonucleolytic cleavage to 5'-phosphomonoester.</text>
        <dbReference type="EC" id="3.1.26.4"/>
    </reaction>
</comment>
<dbReference type="SUPFAM" id="SSF53098">
    <property type="entry name" value="Ribonuclease H-like"/>
    <property type="match status" value="1"/>
</dbReference>
<dbReference type="Pfam" id="PF01693">
    <property type="entry name" value="Cauli_VI"/>
    <property type="match status" value="1"/>
</dbReference>
<dbReference type="Gene3D" id="3.30.420.10">
    <property type="entry name" value="Ribonuclease H-like superfamily/Ribonuclease H"/>
    <property type="match status" value="1"/>
</dbReference>
<reference evidence="12 13" key="1">
    <citation type="journal article" name="Sci. Rep.">
        <title>Telomere-to-telomere assembled and centromere annotated genomes of the two main subspecies of the button mushroom Agaricus bisporus reveal especially polymorphic chromosome ends.</title>
        <authorList>
            <person name="Sonnenberg A.S.M."/>
            <person name="Sedaghat-Telgerd N."/>
            <person name="Lavrijssen B."/>
            <person name="Ohm R.A."/>
            <person name="Hendrickx P.M."/>
            <person name="Scholtmeijer K."/>
            <person name="Baars J.J.P."/>
            <person name="van Peer A."/>
        </authorList>
    </citation>
    <scope>NUCLEOTIDE SEQUENCE [LARGE SCALE GENOMIC DNA]</scope>
    <source>
        <strain evidence="12 13">H119_p4</strain>
    </source>
</reference>
<evidence type="ECO:0000256" key="4">
    <source>
        <dbReference type="ARBA" id="ARBA00012180"/>
    </source>
</evidence>
<evidence type="ECO:0000256" key="3">
    <source>
        <dbReference type="ARBA" id="ARBA00005300"/>
    </source>
</evidence>
<protein>
    <recommendedName>
        <fullName evidence="4">ribonuclease H</fullName>
        <ecNumber evidence="4">3.1.26.4</ecNumber>
    </recommendedName>
</protein>
<dbReference type="GO" id="GO:0043137">
    <property type="term" value="P:DNA replication, removal of RNA primer"/>
    <property type="evidence" value="ECO:0007669"/>
    <property type="project" value="TreeGrafter"/>
</dbReference>
<evidence type="ECO:0000259" key="11">
    <source>
        <dbReference type="PROSITE" id="PS50879"/>
    </source>
</evidence>
<dbReference type="InterPro" id="IPR002156">
    <property type="entry name" value="RNaseH_domain"/>
</dbReference>
<evidence type="ECO:0000256" key="7">
    <source>
        <dbReference type="ARBA" id="ARBA00022759"/>
    </source>
</evidence>
<dbReference type="InterPro" id="IPR036397">
    <property type="entry name" value="RNaseH_sf"/>
</dbReference>
<evidence type="ECO:0000256" key="8">
    <source>
        <dbReference type="ARBA" id="ARBA00022801"/>
    </source>
</evidence>
<evidence type="ECO:0000256" key="6">
    <source>
        <dbReference type="ARBA" id="ARBA00022723"/>
    </source>
</evidence>
<keyword evidence="9" id="KW-0460">Magnesium</keyword>
<keyword evidence="7" id="KW-0255">Endonuclease</keyword>
<feature type="domain" description="RNase H type-1" evidence="11">
    <location>
        <begin position="133"/>
        <end position="283"/>
    </location>
</feature>
<dbReference type="GO" id="GO:0004523">
    <property type="term" value="F:RNA-DNA hybrid ribonuclease activity"/>
    <property type="evidence" value="ECO:0007669"/>
    <property type="project" value="UniProtKB-EC"/>
</dbReference>
<dbReference type="EMBL" id="JABXXO010000001">
    <property type="protein sequence ID" value="KAF7784256.1"/>
    <property type="molecule type" value="Genomic_DNA"/>
</dbReference>
<comment type="caution">
    <text evidence="12">The sequence shown here is derived from an EMBL/GenBank/DDBJ whole genome shotgun (WGS) entry which is preliminary data.</text>
</comment>